<feature type="region of interest" description="Disordered" evidence="1">
    <location>
        <begin position="134"/>
        <end position="162"/>
    </location>
</feature>
<keyword evidence="2" id="KW-1185">Reference proteome</keyword>
<accession>A0AAJ7S5Y2</accession>
<dbReference type="KEGG" id="ccal:113464706"/>
<dbReference type="Proteomes" id="UP000694925">
    <property type="component" value="Unplaced"/>
</dbReference>
<dbReference type="GeneID" id="113464706"/>
<dbReference type="AlphaFoldDB" id="A0AAJ7S5Y2"/>
<gene>
    <name evidence="3" type="primary">LOC113464706</name>
</gene>
<proteinExistence type="predicted"/>
<organism evidence="2 3">
    <name type="scientific">Ceratina calcarata</name>
    <dbReference type="NCBI Taxonomy" id="156304"/>
    <lineage>
        <taxon>Eukaryota</taxon>
        <taxon>Metazoa</taxon>
        <taxon>Ecdysozoa</taxon>
        <taxon>Arthropoda</taxon>
        <taxon>Hexapoda</taxon>
        <taxon>Insecta</taxon>
        <taxon>Pterygota</taxon>
        <taxon>Neoptera</taxon>
        <taxon>Endopterygota</taxon>
        <taxon>Hymenoptera</taxon>
        <taxon>Apocrita</taxon>
        <taxon>Aculeata</taxon>
        <taxon>Apoidea</taxon>
        <taxon>Anthophila</taxon>
        <taxon>Apidae</taxon>
        <taxon>Ceratina</taxon>
        <taxon>Zadontomerus</taxon>
    </lineage>
</organism>
<evidence type="ECO:0000313" key="2">
    <source>
        <dbReference type="Proteomes" id="UP000694925"/>
    </source>
</evidence>
<evidence type="ECO:0000256" key="1">
    <source>
        <dbReference type="SAM" id="MobiDB-lite"/>
    </source>
</evidence>
<protein>
    <submittedName>
        <fullName evidence="3">Uncharacterized protein LOC113464706 isoform X1</fullName>
    </submittedName>
</protein>
<name>A0AAJ7S5Y2_9HYME</name>
<reference evidence="3" key="1">
    <citation type="submission" date="2025-08" db="UniProtKB">
        <authorList>
            <consortium name="RefSeq"/>
        </authorList>
    </citation>
    <scope>IDENTIFICATION</scope>
    <source>
        <tissue evidence="3">Whole body</tissue>
    </source>
</reference>
<evidence type="ECO:0000313" key="3">
    <source>
        <dbReference type="RefSeq" id="XP_026671911.1"/>
    </source>
</evidence>
<dbReference type="RefSeq" id="XP_026671911.1">
    <property type="nucleotide sequence ID" value="XM_026816110.1"/>
</dbReference>
<sequence length="162" mass="18013">MQFRTDVSFASCFLLFGPAHSRGRQKLHFGPRGLRLPLFSNLSSVLILPILYLCCGGSGGSYLCYGGTEQGRSLQKGSGIYYSGPLSRNPELIARCSTFIAVSLENKEVDFREVCQNVPTEIFPHRDAFSTTIDQRRAGRSRADMKEKTRTHGQGEKSMIDL</sequence>